<sequence length="124" mass="13747">MRNADRVIKACSKLVSEGCENMSPTFELLKAERHSQVFSKAAAATGEKAVDCFSSAIRAAEAGNIFPHIRALAYERAGFAMLRANERKDAEAHLCRALELYDEWGATRKVQALEAKTLRLFGRD</sequence>
<name>A0A7S1V0R8_9STRA</name>
<proteinExistence type="predicted"/>
<evidence type="ECO:0000313" key="1">
    <source>
        <dbReference type="EMBL" id="CAD9282438.1"/>
    </source>
</evidence>
<protein>
    <recommendedName>
        <fullName evidence="2">MalT-like TPR region domain-containing protein</fullName>
    </recommendedName>
</protein>
<dbReference type="EMBL" id="HBGK01022141">
    <property type="protein sequence ID" value="CAD9282438.1"/>
    <property type="molecule type" value="Transcribed_RNA"/>
</dbReference>
<reference evidence="1" key="1">
    <citation type="submission" date="2021-01" db="EMBL/GenBank/DDBJ databases">
        <authorList>
            <person name="Corre E."/>
            <person name="Pelletier E."/>
            <person name="Niang G."/>
            <person name="Scheremetjew M."/>
            <person name="Finn R."/>
            <person name="Kale V."/>
            <person name="Holt S."/>
            <person name="Cochrane G."/>
            <person name="Meng A."/>
            <person name="Brown T."/>
            <person name="Cohen L."/>
        </authorList>
    </citation>
    <scope>NUCLEOTIDE SEQUENCE</scope>
    <source>
        <strain evidence="1">CCMP 410</strain>
    </source>
</reference>
<evidence type="ECO:0008006" key="2">
    <source>
        <dbReference type="Google" id="ProtNLM"/>
    </source>
</evidence>
<organism evidence="1">
    <name type="scientific">Grammatophora oceanica</name>
    <dbReference type="NCBI Taxonomy" id="210454"/>
    <lineage>
        <taxon>Eukaryota</taxon>
        <taxon>Sar</taxon>
        <taxon>Stramenopiles</taxon>
        <taxon>Ochrophyta</taxon>
        <taxon>Bacillariophyta</taxon>
        <taxon>Fragilariophyceae</taxon>
        <taxon>Fragilariophycidae</taxon>
        <taxon>Rhabdonematales</taxon>
        <taxon>Grammatophoraceae</taxon>
        <taxon>Grammatophora</taxon>
    </lineage>
</organism>
<dbReference type="AlphaFoldDB" id="A0A7S1V0R8"/>
<accession>A0A7S1V0R8</accession>
<gene>
    <name evidence="1" type="ORF">GOCE00092_LOCUS11349</name>
</gene>